<proteinExistence type="evidence at transcript level"/>
<feature type="compositionally biased region" description="Polar residues" evidence="1">
    <location>
        <begin position="48"/>
        <end position="60"/>
    </location>
</feature>
<organism evidence="3">
    <name type="scientific">Amblyomma variegatum</name>
    <name type="common">Tropical bont tick</name>
    <dbReference type="NCBI Taxonomy" id="34610"/>
    <lineage>
        <taxon>Eukaryota</taxon>
        <taxon>Metazoa</taxon>
        <taxon>Ecdysozoa</taxon>
        <taxon>Arthropoda</taxon>
        <taxon>Chelicerata</taxon>
        <taxon>Arachnida</taxon>
        <taxon>Acari</taxon>
        <taxon>Parasitiformes</taxon>
        <taxon>Ixodida</taxon>
        <taxon>Ixodoidea</taxon>
        <taxon>Ixodidae</taxon>
        <taxon>Amblyomminae</taxon>
        <taxon>Amblyomma</taxon>
    </lineage>
</organism>
<feature type="signal peptide" evidence="2">
    <location>
        <begin position="1"/>
        <end position="17"/>
    </location>
</feature>
<accession>F0J9U6</accession>
<evidence type="ECO:0000313" key="3">
    <source>
        <dbReference type="EMBL" id="DAA34621.1"/>
    </source>
</evidence>
<sequence>MVRTKMTTMSLVWPATAVSISAPTILVCRVLEDWITTTVGCGGYSASRCKTSSSTRQSAASVRPPPNLPRGLPCLEYRLHASRRRSGHSSGLGRVGLRAIRRGRRCCR</sequence>
<dbReference type="AlphaFoldDB" id="F0J9U6"/>
<evidence type="ECO:0000256" key="2">
    <source>
        <dbReference type="SAM" id="SignalP"/>
    </source>
</evidence>
<keyword evidence="2" id="KW-0732">Signal</keyword>
<name>F0J9U6_AMBVA</name>
<feature type="region of interest" description="Disordered" evidence="1">
    <location>
        <begin position="46"/>
        <end position="68"/>
    </location>
</feature>
<feature type="chain" id="PRO_5003253428" evidence="2">
    <location>
        <begin position="18"/>
        <end position="108"/>
    </location>
</feature>
<reference evidence="3" key="1">
    <citation type="journal article" date="2011" name="BMC Genomics">
        <title>A further insight into the sialome of the tropical bont tick, Amblyomma variegatum.</title>
        <authorList>
            <person name="Ribeiro J.M."/>
            <person name="Anderson J.M."/>
            <person name="Manoukis N.C."/>
            <person name="Meng Z."/>
            <person name="Francishetti I.M."/>
        </authorList>
    </citation>
    <scope>NUCLEOTIDE SEQUENCE</scope>
    <source>
        <strain evidence="3">Amb_var-1319</strain>
        <tissue evidence="3">Salivary gland</tissue>
    </source>
</reference>
<dbReference type="EMBL" id="BK007647">
    <property type="protein sequence ID" value="DAA34621.1"/>
    <property type="molecule type" value="mRNA"/>
</dbReference>
<protein>
    <submittedName>
        <fullName evidence="3">Hypothetical secreted protein 1319</fullName>
    </submittedName>
</protein>
<evidence type="ECO:0000256" key="1">
    <source>
        <dbReference type="SAM" id="MobiDB-lite"/>
    </source>
</evidence>